<name>A0A226DYY7_FOLCA</name>
<organism evidence="1 2">
    <name type="scientific">Folsomia candida</name>
    <name type="common">Springtail</name>
    <dbReference type="NCBI Taxonomy" id="158441"/>
    <lineage>
        <taxon>Eukaryota</taxon>
        <taxon>Metazoa</taxon>
        <taxon>Ecdysozoa</taxon>
        <taxon>Arthropoda</taxon>
        <taxon>Hexapoda</taxon>
        <taxon>Collembola</taxon>
        <taxon>Entomobryomorpha</taxon>
        <taxon>Isotomoidea</taxon>
        <taxon>Isotomidae</taxon>
        <taxon>Proisotominae</taxon>
        <taxon>Folsomia</taxon>
    </lineage>
</organism>
<dbReference type="EMBL" id="LNIX01000009">
    <property type="protein sequence ID" value="OXA50493.1"/>
    <property type="molecule type" value="Genomic_DNA"/>
</dbReference>
<protein>
    <submittedName>
        <fullName evidence="1">Uncharacterized protein</fullName>
    </submittedName>
</protein>
<accession>A0A226DYY7</accession>
<sequence>MNFTIEKNGPLIPNVPNQKFFNSVKFPSLGGSGKFKAGDVVKMTAGKIRLRNEEEKNFTDANSAYAQKNDIITVTGPVYAENQDKNDHAAARLGLLLRFAPPFTSPSPHFLLLFIQIQSNSKYQPVSTIDAQFAFYIILSQYMQDVWYRMGDAGEA</sequence>
<proteinExistence type="predicted"/>
<comment type="caution">
    <text evidence="1">The sequence shown here is derived from an EMBL/GenBank/DDBJ whole genome shotgun (WGS) entry which is preliminary data.</text>
</comment>
<dbReference type="Proteomes" id="UP000198287">
    <property type="component" value="Unassembled WGS sequence"/>
</dbReference>
<dbReference type="AlphaFoldDB" id="A0A226DYY7"/>
<evidence type="ECO:0000313" key="1">
    <source>
        <dbReference type="EMBL" id="OXA50493.1"/>
    </source>
</evidence>
<keyword evidence="2" id="KW-1185">Reference proteome</keyword>
<evidence type="ECO:0000313" key="2">
    <source>
        <dbReference type="Proteomes" id="UP000198287"/>
    </source>
</evidence>
<gene>
    <name evidence="1" type="ORF">Fcan01_14926</name>
</gene>
<reference evidence="1 2" key="1">
    <citation type="submission" date="2015-12" db="EMBL/GenBank/DDBJ databases">
        <title>The genome of Folsomia candida.</title>
        <authorList>
            <person name="Faddeeva A."/>
            <person name="Derks M.F."/>
            <person name="Anvar Y."/>
            <person name="Smit S."/>
            <person name="Van Straalen N."/>
            <person name="Roelofs D."/>
        </authorList>
    </citation>
    <scope>NUCLEOTIDE SEQUENCE [LARGE SCALE GENOMIC DNA]</scope>
    <source>
        <strain evidence="1 2">VU population</strain>
        <tissue evidence="1">Whole body</tissue>
    </source>
</reference>